<dbReference type="Proteomes" id="UP000001075">
    <property type="component" value="Unassembled WGS sequence"/>
</dbReference>
<reference evidence="3" key="1">
    <citation type="journal article" date="2011" name="Nat. Biotechnol.">
        <title>The genomic sequence of the Chinese hamster ovary (CHO)-K1 cell line.</title>
        <authorList>
            <person name="Xu X."/>
            <person name="Nagarajan H."/>
            <person name="Lewis N.E."/>
            <person name="Pan S."/>
            <person name="Cai Z."/>
            <person name="Liu X."/>
            <person name="Chen W."/>
            <person name="Xie M."/>
            <person name="Wang W."/>
            <person name="Hammond S."/>
            <person name="Andersen M.R."/>
            <person name="Neff N."/>
            <person name="Passarelli B."/>
            <person name="Koh W."/>
            <person name="Fan H.C."/>
            <person name="Wang J."/>
            <person name="Gui Y."/>
            <person name="Lee K.H."/>
            <person name="Betenbaugh M.J."/>
            <person name="Quake S.R."/>
            <person name="Famili I."/>
            <person name="Palsson B.O."/>
            <person name="Wang J."/>
        </authorList>
    </citation>
    <scope>NUCLEOTIDE SEQUENCE [LARGE SCALE GENOMIC DNA]</scope>
    <source>
        <strain evidence="3">CHO K1 cell line</strain>
    </source>
</reference>
<feature type="chain" id="PRO_5003444740" evidence="1">
    <location>
        <begin position="26"/>
        <end position="50"/>
    </location>
</feature>
<name>G3HQL0_CRIGR</name>
<dbReference type="InParanoid" id="G3HQL0"/>
<evidence type="ECO:0000313" key="2">
    <source>
        <dbReference type="EMBL" id="EGW06175.1"/>
    </source>
</evidence>
<dbReference type="AlphaFoldDB" id="G3HQL0"/>
<feature type="signal peptide" evidence="1">
    <location>
        <begin position="1"/>
        <end position="25"/>
    </location>
</feature>
<accession>G3HQL0</accession>
<evidence type="ECO:0000256" key="1">
    <source>
        <dbReference type="SAM" id="SignalP"/>
    </source>
</evidence>
<organism evidence="2 3">
    <name type="scientific">Cricetulus griseus</name>
    <name type="common">Chinese hamster</name>
    <name type="synonym">Cricetulus barabensis griseus</name>
    <dbReference type="NCBI Taxonomy" id="10029"/>
    <lineage>
        <taxon>Eukaryota</taxon>
        <taxon>Metazoa</taxon>
        <taxon>Chordata</taxon>
        <taxon>Craniata</taxon>
        <taxon>Vertebrata</taxon>
        <taxon>Euteleostomi</taxon>
        <taxon>Mammalia</taxon>
        <taxon>Eutheria</taxon>
        <taxon>Euarchontoglires</taxon>
        <taxon>Glires</taxon>
        <taxon>Rodentia</taxon>
        <taxon>Myomorpha</taxon>
        <taxon>Muroidea</taxon>
        <taxon>Cricetidae</taxon>
        <taxon>Cricetinae</taxon>
        <taxon>Cricetulus</taxon>
    </lineage>
</organism>
<dbReference type="EMBL" id="JH000615">
    <property type="protein sequence ID" value="EGW06175.1"/>
    <property type="molecule type" value="Genomic_DNA"/>
</dbReference>
<proteinExistence type="predicted"/>
<sequence>MRVASPILLLCKIFWLLLELIHHQACPNFLLNYRATSLGGWIGQEFSLSV</sequence>
<evidence type="ECO:0000313" key="3">
    <source>
        <dbReference type="Proteomes" id="UP000001075"/>
    </source>
</evidence>
<keyword evidence="1" id="KW-0732">Signal</keyword>
<gene>
    <name evidence="2" type="ORF">I79_013114</name>
</gene>
<protein>
    <submittedName>
        <fullName evidence="2">Uncharacterized protein</fullName>
    </submittedName>
</protein>